<reference evidence="3 4" key="1">
    <citation type="submission" date="2017-01" db="EMBL/GenBank/DDBJ databases">
        <title>Draft genome sequence of Pseudomonas pachastrellae type strain CCUG 46540T from a deep sea.</title>
        <authorList>
            <person name="Gomila M."/>
            <person name="Mulet M."/>
            <person name="Lalucat J."/>
            <person name="Garcia-Valdes E."/>
        </authorList>
    </citation>
    <scope>NUCLEOTIDE SEQUENCE [LARGE SCALE GENOMIC DNA]</scope>
    <source>
        <strain evidence="3 4">CCUG 46540</strain>
    </source>
</reference>
<comment type="caution">
    <text evidence="3">The sequence shown here is derived from an EMBL/GenBank/DDBJ whole genome shotgun (WGS) entry which is preliminary data.</text>
</comment>
<evidence type="ECO:0000256" key="2">
    <source>
        <dbReference type="SAM" id="Phobius"/>
    </source>
</evidence>
<organism evidence="3 4">
    <name type="scientific">Halopseudomonas pachastrellae</name>
    <dbReference type="NCBI Taxonomy" id="254161"/>
    <lineage>
        <taxon>Bacteria</taxon>
        <taxon>Pseudomonadati</taxon>
        <taxon>Pseudomonadota</taxon>
        <taxon>Gammaproteobacteria</taxon>
        <taxon>Pseudomonadales</taxon>
        <taxon>Pseudomonadaceae</taxon>
        <taxon>Halopseudomonas</taxon>
    </lineage>
</organism>
<keyword evidence="4" id="KW-1185">Reference proteome</keyword>
<protein>
    <submittedName>
        <fullName evidence="3">Uncharacterized protein</fullName>
    </submittedName>
</protein>
<proteinExistence type="predicted"/>
<name>A0A1S8DHG2_9GAMM</name>
<dbReference type="EMBL" id="MUBC01000013">
    <property type="protein sequence ID" value="ONM44411.1"/>
    <property type="molecule type" value="Genomic_DNA"/>
</dbReference>
<evidence type="ECO:0000256" key="1">
    <source>
        <dbReference type="SAM" id="MobiDB-lite"/>
    </source>
</evidence>
<feature type="compositionally biased region" description="Pro residues" evidence="1">
    <location>
        <begin position="234"/>
        <end position="247"/>
    </location>
</feature>
<dbReference type="STRING" id="254161.SAMN05216256_12183"/>
<dbReference type="AlphaFoldDB" id="A0A1S8DHG2"/>
<keyword evidence="2" id="KW-1133">Transmembrane helix</keyword>
<dbReference type="OrthoDB" id="6867845at2"/>
<dbReference type="Proteomes" id="UP000242847">
    <property type="component" value="Unassembled WGS sequence"/>
</dbReference>
<keyword evidence="2" id="KW-0812">Transmembrane</keyword>
<evidence type="ECO:0000313" key="4">
    <source>
        <dbReference type="Proteomes" id="UP000242847"/>
    </source>
</evidence>
<accession>A0A1S8DHG2</accession>
<feature type="transmembrane region" description="Helical" evidence="2">
    <location>
        <begin position="56"/>
        <end position="72"/>
    </location>
</feature>
<gene>
    <name evidence="3" type="ORF">BXT89_07415</name>
</gene>
<sequence>MEALLILGGVIGFAVAWVWLVFCSLRLGSRAVLLAALLPLVTPFLRDSAFARLPRILLLVSLLCAGAGFWLLQQHQPEHFARLLSGQWQKEVPAGELQGTLMGQSFAPDQVYWRGDQLIFAETAGERVRRSLVVRFDGATSLLQGTAIDLLPGDDGPWPQMVLQWYTGALASPGLRRVASGYSLSLSLAPQGREGAEMVVHLRLPAEHQTRLTGRVTLAERPSWLGRSLNSAQPPAPQPEPAAPAPSPADWQEVSLLAVLDEPEHFVGQRLRLVTVAGREHEGVLKAVTSERRLVLALPQGANQVDFQFHPVDIALIEVRPRI</sequence>
<keyword evidence="2" id="KW-0472">Membrane</keyword>
<dbReference type="RefSeq" id="WP_083726246.1">
    <property type="nucleotide sequence ID" value="NZ_FOUD01000021.1"/>
</dbReference>
<feature type="region of interest" description="Disordered" evidence="1">
    <location>
        <begin position="226"/>
        <end position="248"/>
    </location>
</feature>
<evidence type="ECO:0000313" key="3">
    <source>
        <dbReference type="EMBL" id="ONM44411.1"/>
    </source>
</evidence>
<feature type="transmembrane region" description="Helical" evidence="2">
    <location>
        <begin position="6"/>
        <end position="25"/>
    </location>
</feature>